<dbReference type="Proteomes" id="UP000271587">
    <property type="component" value="Chromosome"/>
</dbReference>
<evidence type="ECO:0000313" key="3">
    <source>
        <dbReference type="Proteomes" id="UP000271587"/>
    </source>
</evidence>
<gene>
    <name evidence="2" type="ORF">CGERO_09770</name>
</gene>
<sequence precursor="true">MNSRSFFSKRASRKALVAIPLCLTLGLSACGNDSGGDVASTETSTNTVTSTAQSTIAQTQASALQEMIVGPEDAPEGLEHTDVSTINDLASDLAGNVNFDGPVQPEQCQPLAVDISTVGKWAALPKEESATAMFSVPDSDEVAIVRVDATETTVNPDECGTITREHANEIAKSVSTYSVTPMEIDINDADNVVAVEEKLEGLNVAGQDLDVPPAGSQNVIITGTVKGKTFTVVGSNTIPKEALQALAQNQVNKINEKA</sequence>
<name>A0A3G6J2F2_9CORY</name>
<dbReference type="KEGG" id="cgk:CGERO_09770"/>
<feature type="signal peptide" evidence="1">
    <location>
        <begin position="1"/>
        <end position="29"/>
    </location>
</feature>
<proteinExistence type="predicted"/>
<dbReference type="OrthoDB" id="4404301at2"/>
<accession>A0A3G6J2F2</accession>
<dbReference type="EMBL" id="CP033897">
    <property type="protein sequence ID" value="AZA12241.1"/>
    <property type="molecule type" value="Genomic_DNA"/>
</dbReference>
<keyword evidence="3" id="KW-1185">Reference proteome</keyword>
<protein>
    <recommendedName>
        <fullName evidence="4">DUF5642 domain-containing protein</fullName>
    </recommendedName>
</protein>
<dbReference type="PROSITE" id="PS51257">
    <property type="entry name" value="PROKAR_LIPOPROTEIN"/>
    <property type="match status" value="1"/>
</dbReference>
<reference evidence="2 3" key="1">
    <citation type="submission" date="2018-11" db="EMBL/GenBank/DDBJ databases">
        <authorList>
            <person name="Kleinhagauer T."/>
            <person name="Glaeser S.P."/>
            <person name="Spergser J."/>
            <person name="Ruckert C."/>
            <person name="Kaempfer P."/>
            <person name="Busse H.-J."/>
        </authorList>
    </citation>
    <scope>NUCLEOTIDE SEQUENCE [LARGE SCALE GENOMIC DNA]</scope>
    <source>
        <strain evidence="2 3">W8</strain>
    </source>
</reference>
<evidence type="ECO:0000313" key="2">
    <source>
        <dbReference type="EMBL" id="AZA12241.1"/>
    </source>
</evidence>
<organism evidence="2 3">
    <name type="scientific">Corynebacterium gerontici</name>
    <dbReference type="NCBI Taxonomy" id="2079234"/>
    <lineage>
        <taxon>Bacteria</taxon>
        <taxon>Bacillati</taxon>
        <taxon>Actinomycetota</taxon>
        <taxon>Actinomycetes</taxon>
        <taxon>Mycobacteriales</taxon>
        <taxon>Corynebacteriaceae</taxon>
        <taxon>Corynebacterium</taxon>
    </lineage>
</organism>
<evidence type="ECO:0000256" key="1">
    <source>
        <dbReference type="SAM" id="SignalP"/>
    </source>
</evidence>
<feature type="chain" id="PRO_5038699214" description="DUF5642 domain-containing protein" evidence="1">
    <location>
        <begin position="30"/>
        <end position="258"/>
    </location>
</feature>
<keyword evidence="1" id="KW-0732">Signal</keyword>
<dbReference type="AlphaFoldDB" id="A0A3G6J2F2"/>
<dbReference type="RefSeq" id="WP_123935440.1">
    <property type="nucleotide sequence ID" value="NZ_CP033897.1"/>
</dbReference>
<evidence type="ECO:0008006" key="4">
    <source>
        <dbReference type="Google" id="ProtNLM"/>
    </source>
</evidence>